<feature type="region of interest" description="Disordered" evidence="1">
    <location>
        <begin position="945"/>
        <end position="965"/>
    </location>
</feature>
<keyword evidence="4" id="KW-1185">Reference proteome</keyword>
<organism evidence="3 4">
    <name type="scientific">Hymenolepis diminuta</name>
    <name type="common">Rat tapeworm</name>
    <dbReference type="NCBI Taxonomy" id="6216"/>
    <lineage>
        <taxon>Eukaryota</taxon>
        <taxon>Metazoa</taxon>
        <taxon>Spiralia</taxon>
        <taxon>Lophotrochozoa</taxon>
        <taxon>Platyhelminthes</taxon>
        <taxon>Cestoda</taxon>
        <taxon>Eucestoda</taxon>
        <taxon>Cyclophyllidea</taxon>
        <taxon>Hymenolepididae</taxon>
        <taxon>Hymenolepis</taxon>
    </lineage>
</organism>
<feature type="compositionally biased region" description="Basic and acidic residues" evidence="1">
    <location>
        <begin position="316"/>
        <end position="329"/>
    </location>
</feature>
<feature type="compositionally biased region" description="Basic and acidic residues" evidence="1">
    <location>
        <begin position="292"/>
        <end position="307"/>
    </location>
</feature>
<dbReference type="PANTHER" id="PTHR10241">
    <property type="entry name" value="LETHAL 2 GIANT LARVAE PROTEIN"/>
    <property type="match status" value="1"/>
</dbReference>
<feature type="compositionally biased region" description="Polar residues" evidence="1">
    <location>
        <begin position="1271"/>
        <end position="1280"/>
    </location>
</feature>
<feature type="compositionally biased region" description="Low complexity" evidence="1">
    <location>
        <begin position="1250"/>
        <end position="1270"/>
    </location>
</feature>
<dbReference type="PANTHER" id="PTHR10241:SF29">
    <property type="entry name" value="LETHAL(2) GIANT LARVAE PROTEIN"/>
    <property type="match status" value="1"/>
</dbReference>
<protein>
    <recommendedName>
        <fullName evidence="2">Lethal giant larvae homologue 2 domain-containing protein</fullName>
    </recommendedName>
</protein>
<feature type="compositionally biased region" description="Polar residues" evidence="1">
    <location>
        <begin position="1315"/>
        <end position="1325"/>
    </location>
</feature>
<sequence>MGLSVVGFVSTISNWSLCASMVVFLMSYSRQNITIQPNHDLPPEMLKVFPEELGGQNLVFSLNRLLGHGSSESILWVGTGSHDYCDPQASIYGIMEQPVALAYDQDLLLLAVAYSNGHVNVYGMPGISFSVDFVIPGVKFMEFLRNEGRLLLATSSSLIILELNASSGHWEKTYSVHLSFEPEEEITAFAIGNGVVYVGSSTGTLRQVAVENGNMTVGDDDLTSLPALLVLNKLPEDKRESLKLNTAIVSIELHPQGGELLLGYAGGTAIVAQPQPIPTTIKHTAENTQAEPTEKPEETDSEKKSSEELDVPTDSVAKEETKEETKEEAPAESSAKPSPATSSTKKAKTGERHVTANLQAIRAQATEKFRTFSRTIKNKIDNTLNEEKSVLPILPVPPSPRVIRLLPYTQALCCATWRIIPAALASEGGQNVSLEALVAYDDGAYLTWAIPKFESEIEEPLIAVNQEVASIPYGPLPCAAIQRIVARPSVNGGVITAFLGGLPRAQHAEKHTISVLGAVEEHVCFQFGSPVRDFVILPSKAQIRCNEESCDVEKEKAEELSDKERNEEKVAKHPVEPPKPTEAGYLLVLTDRELVAIDLTQPSWPAIPSPYLKHLDCAGITAVAHLSIPNQLMSRLKETSGAKGFEHWPVIGGQKNGKSCAAVVQHNEFHDLVAIAHADADISLWHVVRGDCFESLGRISTLAMMADAGEIGCHAGRKIEEEAWPPFRKVGDCVCEMPVEVPLDTRCAIRSLSLHLVNDEIVILVGGSAGNFSMWSSAGQKSFEPDVCKISVDLLDGLNDNFTWEGPTAFRPVEGAFTPCPTSTTPFGLCELVQFNPPSAITTTAYEPKWEALAIGSAHGFALIDLKTHAVVHKLLTHDLHVEAEPFVTSVTQNIYNSIKRGLEFNNEPIVQFVTREAATKIAASGRQLKATLRESFRKIRKIRTQTSAPAPSTEAAKGDDEVKTTADVVVDEALATATEEATKVGENGTEAAHEVTAAAAGDEPAATSKPSVAIAENEVESHTPHQLKPTDSKSGVSALALLDTYVVPGIAASPKDNRPTFKPPRTAALIVGTQEGGLVTHTLAWAADNASIEVNMIKEVIFQHGAPVVSISALDSKQHYSPVLTEKIRSAAEEIPKPPEPVKSGEEKLIVEITEKPPFESEEPAPKASASAAQVSNEGVAERNESKESNAIKSVVSHELLVCTAEQVRIISLPSLKTKNKYHFRDKANAVLHGTLKHTSILHRRKSESASSGTTSTAAATSEEAVPTTNSTPVANQENGENKEAEPATQEAPVASPEVDSAELAERPEETSAAMPTSEKSNAHSLRRVTSFGLQKIPTGSAENEEYHAVVGLKNGRIHVLTIPSLRRILKATCCEQPACFSGKSMPTHGITNACISNSANLAFWPLAGCVLVADEISYTVPCRLVSPVSVHGLKLTEGDAAYCVCLPEWARPKPPQPPVTVNAPPTAADTANVDANVIENGHDDAVMGEVEETAKDATKDELKGTLAADLRDSGDTAKEVSEFTNDITKGIIADGSGTVTVKTTESSLEKHTIIEGGNVMTTVHETERIDGEVVKDDIVQVKSDAEDNSAIKPEG</sequence>
<dbReference type="InterPro" id="IPR013577">
    <property type="entry name" value="LLGL2"/>
</dbReference>
<dbReference type="GO" id="GO:0005096">
    <property type="term" value="F:GTPase activator activity"/>
    <property type="evidence" value="ECO:0007669"/>
    <property type="project" value="TreeGrafter"/>
</dbReference>
<dbReference type="InterPro" id="IPR036322">
    <property type="entry name" value="WD40_repeat_dom_sf"/>
</dbReference>
<dbReference type="Proteomes" id="UP000321570">
    <property type="component" value="Unassembled WGS sequence"/>
</dbReference>
<dbReference type="SUPFAM" id="SSF50978">
    <property type="entry name" value="WD40 repeat-like"/>
    <property type="match status" value="1"/>
</dbReference>
<feature type="region of interest" description="Disordered" evidence="1">
    <location>
        <begin position="1242"/>
        <end position="1328"/>
    </location>
</feature>
<feature type="region of interest" description="Disordered" evidence="1">
    <location>
        <begin position="284"/>
        <end position="353"/>
    </location>
</feature>
<dbReference type="EMBL" id="CABIJS010000488">
    <property type="protein sequence ID" value="VUZ52344.1"/>
    <property type="molecule type" value="Genomic_DNA"/>
</dbReference>
<accession>A0A564Z0H1</accession>
<evidence type="ECO:0000256" key="1">
    <source>
        <dbReference type="SAM" id="MobiDB-lite"/>
    </source>
</evidence>
<name>A0A564Z0H1_HYMDI</name>
<evidence type="ECO:0000259" key="2">
    <source>
        <dbReference type="Pfam" id="PF08366"/>
    </source>
</evidence>
<feature type="domain" description="Lethal giant larvae homologue 2" evidence="2">
    <location>
        <begin position="470"/>
        <end position="605"/>
    </location>
</feature>
<evidence type="ECO:0000313" key="4">
    <source>
        <dbReference type="Proteomes" id="UP000321570"/>
    </source>
</evidence>
<dbReference type="GO" id="GO:0006887">
    <property type="term" value="P:exocytosis"/>
    <property type="evidence" value="ECO:0007669"/>
    <property type="project" value="TreeGrafter"/>
</dbReference>
<dbReference type="GO" id="GO:0005737">
    <property type="term" value="C:cytoplasm"/>
    <property type="evidence" value="ECO:0007669"/>
    <property type="project" value="TreeGrafter"/>
</dbReference>
<reference evidence="3 4" key="1">
    <citation type="submission" date="2019-07" db="EMBL/GenBank/DDBJ databases">
        <authorList>
            <person name="Jastrzebski P J."/>
            <person name="Paukszto L."/>
            <person name="Jastrzebski P J."/>
        </authorList>
    </citation>
    <scope>NUCLEOTIDE SEQUENCE [LARGE SCALE GENOMIC DNA]</scope>
    <source>
        <strain evidence="3 4">WMS-il1</strain>
    </source>
</reference>
<dbReference type="GO" id="GO:0045159">
    <property type="term" value="F:myosin II binding"/>
    <property type="evidence" value="ECO:0007669"/>
    <property type="project" value="TreeGrafter"/>
</dbReference>
<feature type="region of interest" description="Disordered" evidence="1">
    <location>
        <begin position="554"/>
        <end position="576"/>
    </location>
</feature>
<feature type="compositionally biased region" description="Low complexity" evidence="1">
    <location>
        <begin position="331"/>
        <end position="344"/>
    </location>
</feature>
<dbReference type="Pfam" id="PF08366">
    <property type="entry name" value="LLGL"/>
    <property type="match status" value="1"/>
</dbReference>
<proteinExistence type="predicted"/>
<evidence type="ECO:0000313" key="3">
    <source>
        <dbReference type="EMBL" id="VUZ52344.1"/>
    </source>
</evidence>
<gene>
    <name evidence="3" type="ORF">WMSIL1_LOCUS10856</name>
</gene>
<dbReference type="GO" id="GO:0005886">
    <property type="term" value="C:plasma membrane"/>
    <property type="evidence" value="ECO:0007669"/>
    <property type="project" value="TreeGrafter"/>
</dbReference>
<dbReference type="GO" id="GO:0006893">
    <property type="term" value="P:Golgi to plasma membrane transport"/>
    <property type="evidence" value="ECO:0007669"/>
    <property type="project" value="TreeGrafter"/>
</dbReference>
<dbReference type="GO" id="GO:0019905">
    <property type="term" value="F:syntaxin binding"/>
    <property type="evidence" value="ECO:0007669"/>
    <property type="project" value="TreeGrafter"/>
</dbReference>
<feature type="region of interest" description="Disordered" evidence="1">
    <location>
        <begin position="1159"/>
        <end position="1189"/>
    </location>
</feature>